<evidence type="ECO:0000313" key="10">
    <source>
        <dbReference type="Proteomes" id="UP000678393"/>
    </source>
</evidence>
<keyword evidence="7" id="KW-0472">Membrane</keyword>
<dbReference type="Proteomes" id="UP000678393">
    <property type="component" value="Unassembled WGS sequence"/>
</dbReference>
<sequence>MRFDQTSQLYSMAVHQSSRTTPLCRFTAAYITCRSPPNSHTLTPLAVSVLVVAGVSCPVVSNTVLVTPPGPMSSEFTVCVTPLNFRYSRAYELVEWIELSRLLGADKFVFYNHSTGPNVDKVLQMYRSHGIVDIQPWDLPVQTDTWPPTKRPEIHYFAQIASLNDCLHRYQNRSRYLVYQDLDEYIIPKSVDTWAELIQDREKISGDISAFLFRCIFFRKEWPSPAKNFHKLAKIFNSVVLTYTRRESKWQLPGVRSKFIVNPRKTTSIGVHQVWEASSRVDYVPEEVARLHHYRNWDNPADTQPQVEDLLVAEKYGARLVERLQKAWSDLEGVPMDVNITIYGDFA</sequence>
<comment type="similarity">
    <text evidence="2 8">Belongs to the glycosyltransferase 92 family.</text>
</comment>
<dbReference type="Pfam" id="PF01697">
    <property type="entry name" value="Glyco_transf_92"/>
    <property type="match status" value="1"/>
</dbReference>
<organism evidence="9 10">
    <name type="scientific">Candidula unifasciata</name>
    <dbReference type="NCBI Taxonomy" id="100452"/>
    <lineage>
        <taxon>Eukaryota</taxon>
        <taxon>Metazoa</taxon>
        <taxon>Spiralia</taxon>
        <taxon>Lophotrochozoa</taxon>
        <taxon>Mollusca</taxon>
        <taxon>Gastropoda</taxon>
        <taxon>Heterobranchia</taxon>
        <taxon>Euthyneura</taxon>
        <taxon>Panpulmonata</taxon>
        <taxon>Eupulmonata</taxon>
        <taxon>Stylommatophora</taxon>
        <taxon>Helicina</taxon>
        <taxon>Helicoidea</taxon>
        <taxon>Geomitridae</taxon>
        <taxon>Candidula</taxon>
    </lineage>
</organism>
<evidence type="ECO:0000256" key="8">
    <source>
        <dbReference type="RuleBase" id="RU366017"/>
    </source>
</evidence>
<proteinExistence type="inferred from homology"/>
<evidence type="ECO:0000256" key="5">
    <source>
        <dbReference type="ARBA" id="ARBA00022692"/>
    </source>
</evidence>
<keyword evidence="3 8" id="KW-0328">Glycosyltransferase</keyword>
<dbReference type="AlphaFoldDB" id="A0A8S3ZSG7"/>
<comment type="caution">
    <text evidence="9">The sequence shown here is derived from an EMBL/GenBank/DDBJ whole genome shotgun (WGS) entry which is preliminary data.</text>
</comment>
<dbReference type="EMBL" id="CAJHNH020005346">
    <property type="protein sequence ID" value="CAG5132419.1"/>
    <property type="molecule type" value="Genomic_DNA"/>
</dbReference>
<evidence type="ECO:0000256" key="2">
    <source>
        <dbReference type="ARBA" id="ARBA00007647"/>
    </source>
</evidence>
<dbReference type="PANTHER" id="PTHR21461">
    <property type="entry name" value="GLYCOSYLTRANSFERASE FAMILY 92 PROTEIN"/>
    <property type="match status" value="1"/>
</dbReference>
<keyword evidence="4 8" id="KW-0808">Transferase</keyword>
<evidence type="ECO:0000256" key="6">
    <source>
        <dbReference type="ARBA" id="ARBA00022989"/>
    </source>
</evidence>
<keyword evidence="5" id="KW-0812">Transmembrane</keyword>
<keyword evidence="6" id="KW-1133">Transmembrane helix</keyword>
<evidence type="ECO:0000256" key="4">
    <source>
        <dbReference type="ARBA" id="ARBA00022679"/>
    </source>
</evidence>
<dbReference type="EC" id="2.4.1.-" evidence="8"/>
<name>A0A8S3ZSG7_9EUPU</name>
<protein>
    <recommendedName>
        <fullName evidence="8">Glycosyltransferase family 92 protein</fullName>
        <ecNumber evidence="8">2.4.1.-</ecNumber>
    </recommendedName>
</protein>
<dbReference type="GO" id="GO:0016020">
    <property type="term" value="C:membrane"/>
    <property type="evidence" value="ECO:0007669"/>
    <property type="project" value="UniProtKB-SubCell"/>
</dbReference>
<reference evidence="9" key="1">
    <citation type="submission" date="2021-04" db="EMBL/GenBank/DDBJ databases">
        <authorList>
            <consortium name="Molecular Ecology Group"/>
        </authorList>
    </citation>
    <scope>NUCLEOTIDE SEQUENCE</scope>
</reference>
<keyword evidence="10" id="KW-1185">Reference proteome</keyword>
<dbReference type="GO" id="GO:0005737">
    <property type="term" value="C:cytoplasm"/>
    <property type="evidence" value="ECO:0007669"/>
    <property type="project" value="TreeGrafter"/>
</dbReference>
<evidence type="ECO:0000256" key="3">
    <source>
        <dbReference type="ARBA" id="ARBA00022676"/>
    </source>
</evidence>
<gene>
    <name evidence="9" type="ORF">CUNI_LOCUS17977</name>
</gene>
<dbReference type="GO" id="GO:0016757">
    <property type="term" value="F:glycosyltransferase activity"/>
    <property type="evidence" value="ECO:0007669"/>
    <property type="project" value="UniProtKB-UniRule"/>
</dbReference>
<comment type="subcellular location">
    <subcellularLocation>
        <location evidence="1">Membrane</location>
        <topology evidence="1">Single-pass membrane protein</topology>
    </subcellularLocation>
</comment>
<evidence type="ECO:0000256" key="7">
    <source>
        <dbReference type="ARBA" id="ARBA00023136"/>
    </source>
</evidence>
<evidence type="ECO:0000256" key="1">
    <source>
        <dbReference type="ARBA" id="ARBA00004167"/>
    </source>
</evidence>
<dbReference type="InterPro" id="IPR008166">
    <property type="entry name" value="Glyco_transf_92"/>
</dbReference>
<accession>A0A8S3ZSG7</accession>
<evidence type="ECO:0000313" key="9">
    <source>
        <dbReference type="EMBL" id="CAG5132419.1"/>
    </source>
</evidence>
<dbReference type="PANTHER" id="PTHR21461:SF69">
    <property type="entry name" value="GLYCOSYLTRANSFERASE FAMILY 92 PROTEIN"/>
    <property type="match status" value="1"/>
</dbReference>
<dbReference type="OrthoDB" id="2526284at2759"/>